<dbReference type="RefSeq" id="WP_152279802.1">
    <property type="nucleotide sequence ID" value="NZ_WFKK01000032.1"/>
</dbReference>
<evidence type="ECO:0000313" key="2">
    <source>
        <dbReference type="Proteomes" id="UP000472839"/>
    </source>
</evidence>
<evidence type="ECO:0000313" key="1">
    <source>
        <dbReference type="EMBL" id="KAB7887426.1"/>
    </source>
</evidence>
<proteinExistence type="predicted"/>
<dbReference type="Proteomes" id="UP000472839">
    <property type="component" value="Unassembled WGS sequence"/>
</dbReference>
<reference evidence="1 2" key="1">
    <citation type="submission" date="2019-10" db="EMBL/GenBank/DDBJ databases">
        <title>Poseidonibacter ostreae sp. nov., isolated from the gut of the Ostrea denselamellosa.</title>
        <authorList>
            <person name="Choi A."/>
        </authorList>
    </citation>
    <scope>NUCLEOTIDE SEQUENCE [LARGE SCALE GENOMIC DNA]</scope>
    <source>
        <strain evidence="1 2">SJOD-M-33</strain>
    </source>
</reference>
<dbReference type="EMBL" id="WFKK01000032">
    <property type="protein sequence ID" value="KAB7887426.1"/>
    <property type="molecule type" value="Genomic_DNA"/>
</dbReference>
<protein>
    <submittedName>
        <fullName evidence="1">Uncharacterized protein</fullName>
    </submittedName>
</protein>
<dbReference type="AlphaFoldDB" id="A0A6L4WSI2"/>
<name>A0A6L4WSI2_9BACT</name>
<comment type="caution">
    <text evidence="1">The sequence shown here is derived from an EMBL/GenBank/DDBJ whole genome shotgun (WGS) entry which is preliminary data.</text>
</comment>
<sequence>MIQYWYPVNICNDLSTSLDAYYKECLEQENCKSDFIQFNDWTDLSTIFNSEEKVSDTIFIFSHLDKLDSSIEEKLENTNKNSKFYKALKKLESTYLDLKRVQKNRDTIKDLLTKVFQNILNYKEQQEFISKLHENILFEASEINQLFLEMEVINKKDIYGVTENTDIANDIDKIKCFG</sequence>
<organism evidence="1 2">
    <name type="scientific">Poseidonibacter ostreae</name>
    <dbReference type="NCBI Taxonomy" id="2654171"/>
    <lineage>
        <taxon>Bacteria</taxon>
        <taxon>Pseudomonadati</taxon>
        <taxon>Campylobacterota</taxon>
        <taxon>Epsilonproteobacteria</taxon>
        <taxon>Campylobacterales</taxon>
        <taxon>Arcobacteraceae</taxon>
        <taxon>Poseidonibacter</taxon>
    </lineage>
</organism>
<gene>
    <name evidence="1" type="ORF">GBG19_10795</name>
</gene>
<accession>A0A6L4WSI2</accession>